<keyword evidence="2" id="KW-0723">Serine/threonine-protein kinase</keyword>
<dbReference type="GO" id="GO:0006955">
    <property type="term" value="P:immune response"/>
    <property type="evidence" value="ECO:0007669"/>
    <property type="project" value="TreeGrafter"/>
</dbReference>
<comment type="similarity">
    <text evidence="1">Belongs to the protein kinase superfamily. STE Ser/Thr protein kinase family. MAP kinase kinase kinase subfamily.</text>
</comment>
<dbReference type="AlphaFoldDB" id="A0A6P8ZED1"/>
<evidence type="ECO:0000259" key="7">
    <source>
        <dbReference type="PROSITE" id="PS50011"/>
    </source>
</evidence>
<keyword evidence="8" id="KW-1185">Reference proteome</keyword>
<sequence>MVQCARALEYLHKNKTFHRDLKPQNMLLYHNYCTLKLCDFGTVKQIRTNNTTGTGTYGYMAPEVADASSKYTEICDVFSYGIVFWEVMSRKKPFYDSEIKDPISIQKNLLQGKRPNIQDMKLNKDFNYLIKLIELCWNTKADMRPSMRSIANGLTNILI</sequence>
<evidence type="ECO:0000256" key="2">
    <source>
        <dbReference type="ARBA" id="ARBA00022527"/>
    </source>
</evidence>
<dbReference type="GO" id="GO:0004709">
    <property type="term" value="F:MAP kinase kinase kinase activity"/>
    <property type="evidence" value="ECO:0007669"/>
    <property type="project" value="TreeGrafter"/>
</dbReference>
<dbReference type="Proteomes" id="UP000515160">
    <property type="component" value="Chromosome 2R"/>
</dbReference>
<evidence type="ECO:0000256" key="3">
    <source>
        <dbReference type="ARBA" id="ARBA00022679"/>
    </source>
</evidence>
<evidence type="ECO:0000256" key="1">
    <source>
        <dbReference type="ARBA" id="ARBA00006529"/>
    </source>
</evidence>
<dbReference type="OrthoDB" id="10261027at2759"/>
<dbReference type="SMART" id="SM00220">
    <property type="entry name" value="S_TKc"/>
    <property type="match status" value="1"/>
</dbReference>
<dbReference type="PROSITE" id="PS50011">
    <property type="entry name" value="PROTEIN_KINASE_DOM"/>
    <property type="match status" value="1"/>
</dbReference>
<dbReference type="RefSeq" id="XP_034116192.2">
    <property type="nucleotide sequence ID" value="XM_034260301.2"/>
</dbReference>
<protein>
    <submittedName>
        <fullName evidence="9">Mitogen-activated protein kinase kinase kinase 7-like isoform X2</fullName>
    </submittedName>
</protein>
<keyword evidence="3" id="KW-0808">Transferase</keyword>
<dbReference type="PANTHER" id="PTHR46716:SF1">
    <property type="entry name" value="MITOGEN-ACTIVATED PROTEIN KINASE KINASE KINASE 7"/>
    <property type="match status" value="1"/>
</dbReference>
<evidence type="ECO:0000313" key="8">
    <source>
        <dbReference type="Proteomes" id="UP000515160"/>
    </source>
</evidence>
<evidence type="ECO:0000313" key="9">
    <source>
        <dbReference type="RefSeq" id="XP_034116192.2"/>
    </source>
</evidence>
<evidence type="ECO:0000256" key="4">
    <source>
        <dbReference type="ARBA" id="ARBA00022741"/>
    </source>
</evidence>
<keyword evidence="6" id="KW-0067">ATP-binding</keyword>
<dbReference type="GO" id="GO:0043123">
    <property type="term" value="P:positive regulation of canonical NF-kappaB signal transduction"/>
    <property type="evidence" value="ECO:0007669"/>
    <property type="project" value="TreeGrafter"/>
</dbReference>
<dbReference type="InterPro" id="IPR000719">
    <property type="entry name" value="Prot_kinase_dom"/>
</dbReference>
<evidence type="ECO:0000256" key="6">
    <source>
        <dbReference type="ARBA" id="ARBA00022840"/>
    </source>
</evidence>
<accession>A0A6P8ZED1</accession>
<dbReference type="Pfam" id="PF00069">
    <property type="entry name" value="Pkinase"/>
    <property type="match status" value="1"/>
</dbReference>
<keyword evidence="5" id="KW-0418">Kinase</keyword>
<reference evidence="9" key="1">
    <citation type="submission" date="2025-08" db="UniProtKB">
        <authorList>
            <consortium name="RefSeq"/>
        </authorList>
    </citation>
    <scope>IDENTIFICATION</scope>
    <source>
        <strain evidence="9">15112-1751.03</strain>
        <tissue evidence="9">Whole Adult</tissue>
    </source>
</reference>
<dbReference type="InterPro" id="IPR011009">
    <property type="entry name" value="Kinase-like_dom_sf"/>
</dbReference>
<keyword evidence="4" id="KW-0547">Nucleotide-binding</keyword>
<dbReference type="Gene3D" id="1.10.510.10">
    <property type="entry name" value="Transferase(Phosphotransferase) domain 1"/>
    <property type="match status" value="1"/>
</dbReference>
<name>A0A6P8ZED1_DROAB</name>
<feature type="domain" description="Protein kinase" evidence="7">
    <location>
        <begin position="1"/>
        <end position="159"/>
    </location>
</feature>
<evidence type="ECO:0000256" key="5">
    <source>
        <dbReference type="ARBA" id="ARBA00022777"/>
    </source>
</evidence>
<organism evidence="8 9">
    <name type="scientific">Drosophila albomicans</name>
    <name type="common">Fruit fly</name>
    <dbReference type="NCBI Taxonomy" id="7291"/>
    <lineage>
        <taxon>Eukaryota</taxon>
        <taxon>Metazoa</taxon>
        <taxon>Ecdysozoa</taxon>
        <taxon>Arthropoda</taxon>
        <taxon>Hexapoda</taxon>
        <taxon>Insecta</taxon>
        <taxon>Pterygota</taxon>
        <taxon>Neoptera</taxon>
        <taxon>Endopterygota</taxon>
        <taxon>Diptera</taxon>
        <taxon>Brachycera</taxon>
        <taxon>Muscomorpha</taxon>
        <taxon>Ephydroidea</taxon>
        <taxon>Drosophilidae</taxon>
        <taxon>Drosophila</taxon>
    </lineage>
</organism>
<dbReference type="GeneID" id="117575870"/>
<dbReference type="SUPFAM" id="SSF56112">
    <property type="entry name" value="Protein kinase-like (PK-like)"/>
    <property type="match status" value="1"/>
</dbReference>
<dbReference type="PANTHER" id="PTHR46716">
    <property type="entry name" value="MITOGEN-ACTIVATED PROTEIN KINASE KINASE KINASE 7"/>
    <property type="match status" value="1"/>
</dbReference>
<dbReference type="GO" id="GO:0007254">
    <property type="term" value="P:JNK cascade"/>
    <property type="evidence" value="ECO:0007669"/>
    <property type="project" value="TreeGrafter"/>
</dbReference>
<proteinExistence type="inferred from homology"/>
<dbReference type="GO" id="GO:0005524">
    <property type="term" value="F:ATP binding"/>
    <property type="evidence" value="ECO:0007669"/>
    <property type="project" value="UniProtKB-KW"/>
</dbReference>
<gene>
    <name evidence="9" type="primary">LOC117575870</name>
</gene>